<proteinExistence type="predicted"/>
<evidence type="ECO:0008006" key="4">
    <source>
        <dbReference type="Google" id="ProtNLM"/>
    </source>
</evidence>
<reference evidence="2 3" key="1">
    <citation type="submission" date="2015-04" db="EMBL/GenBank/DDBJ databases">
        <title>Complete genome sequence of Schizopora paradoxa KUC8140, a cosmopolitan wood degrader in East Asia.</title>
        <authorList>
            <consortium name="DOE Joint Genome Institute"/>
            <person name="Min B."/>
            <person name="Park H."/>
            <person name="Jang Y."/>
            <person name="Kim J.-J."/>
            <person name="Kim K.H."/>
            <person name="Pangilinan J."/>
            <person name="Lipzen A."/>
            <person name="Riley R."/>
            <person name="Grigoriev I.V."/>
            <person name="Spatafora J.W."/>
            <person name="Choi I.-G."/>
        </authorList>
    </citation>
    <scope>NUCLEOTIDE SEQUENCE [LARGE SCALE GENOMIC DNA]</scope>
    <source>
        <strain evidence="2 3">KUC8140</strain>
    </source>
</reference>
<dbReference type="EMBL" id="KQ085960">
    <property type="protein sequence ID" value="KLO13373.1"/>
    <property type="molecule type" value="Genomic_DNA"/>
</dbReference>
<dbReference type="Proteomes" id="UP000053477">
    <property type="component" value="Unassembled WGS sequence"/>
</dbReference>
<sequence>MFLVREGEARRHDSSRSRHDRKRVPSWNLLECFSLRALGKSRWNQGAECLNVRLVSTTDRTGNKQHAKGFNETNPTECEACIKGLHSDSQSLRKQPSPLESFHCHHRLIPLAMQTFKTLLVVVLASLAVARPGPSPQTVLPCIEPVVDGDICARIIEGIHIPIACCGEGLACIVARDPLSLDLIGTCRPRI</sequence>
<dbReference type="AlphaFoldDB" id="A0A0H2RV75"/>
<evidence type="ECO:0000256" key="1">
    <source>
        <dbReference type="SAM" id="MobiDB-lite"/>
    </source>
</evidence>
<name>A0A0H2RV75_9AGAM</name>
<feature type="region of interest" description="Disordered" evidence="1">
    <location>
        <begin position="1"/>
        <end position="20"/>
    </location>
</feature>
<protein>
    <recommendedName>
        <fullName evidence="4">Hydrophobin</fullName>
    </recommendedName>
</protein>
<keyword evidence="3" id="KW-1185">Reference proteome</keyword>
<accession>A0A0H2RV75</accession>
<gene>
    <name evidence="2" type="ORF">SCHPADRAFT_364886</name>
</gene>
<dbReference type="InParanoid" id="A0A0H2RV75"/>
<organism evidence="2 3">
    <name type="scientific">Schizopora paradoxa</name>
    <dbReference type="NCBI Taxonomy" id="27342"/>
    <lineage>
        <taxon>Eukaryota</taxon>
        <taxon>Fungi</taxon>
        <taxon>Dikarya</taxon>
        <taxon>Basidiomycota</taxon>
        <taxon>Agaricomycotina</taxon>
        <taxon>Agaricomycetes</taxon>
        <taxon>Hymenochaetales</taxon>
        <taxon>Schizoporaceae</taxon>
        <taxon>Schizopora</taxon>
    </lineage>
</organism>
<evidence type="ECO:0000313" key="2">
    <source>
        <dbReference type="EMBL" id="KLO13373.1"/>
    </source>
</evidence>
<evidence type="ECO:0000313" key="3">
    <source>
        <dbReference type="Proteomes" id="UP000053477"/>
    </source>
</evidence>
<feature type="compositionally biased region" description="Basic and acidic residues" evidence="1">
    <location>
        <begin position="1"/>
        <end position="17"/>
    </location>
</feature>